<evidence type="ECO:0000256" key="2">
    <source>
        <dbReference type="ARBA" id="ARBA00022723"/>
    </source>
</evidence>
<dbReference type="GO" id="GO:0003824">
    <property type="term" value="F:catalytic activity"/>
    <property type="evidence" value="ECO:0007669"/>
    <property type="project" value="InterPro"/>
</dbReference>
<feature type="region of interest" description="Disordered" evidence="5">
    <location>
        <begin position="276"/>
        <end position="295"/>
    </location>
</feature>
<keyword evidence="7" id="KW-0614">Plasmid</keyword>
<dbReference type="SFLD" id="SFLDG01386">
    <property type="entry name" value="main_SPASM_domain-containing"/>
    <property type="match status" value="1"/>
</dbReference>
<dbReference type="CDD" id="cd01335">
    <property type="entry name" value="Radical_SAM"/>
    <property type="match status" value="1"/>
</dbReference>
<dbReference type="InterPro" id="IPR058240">
    <property type="entry name" value="rSAM_sf"/>
</dbReference>
<organism evidence="7 8">
    <name type="scientific">Streptomyces clavuligerus</name>
    <dbReference type="NCBI Taxonomy" id="1901"/>
    <lineage>
        <taxon>Bacteria</taxon>
        <taxon>Bacillati</taxon>
        <taxon>Actinomycetota</taxon>
        <taxon>Actinomycetes</taxon>
        <taxon>Kitasatosporales</taxon>
        <taxon>Streptomycetaceae</taxon>
        <taxon>Streptomyces</taxon>
    </lineage>
</organism>
<dbReference type="SFLD" id="SFLDF00365">
    <property type="entry name" value="thuricin_CD_(TrnCD-like)"/>
    <property type="match status" value="1"/>
</dbReference>
<evidence type="ECO:0000313" key="8">
    <source>
        <dbReference type="Proteomes" id="UP000002357"/>
    </source>
</evidence>
<evidence type="ECO:0000313" key="7">
    <source>
        <dbReference type="EMBL" id="EFG05034.2"/>
    </source>
</evidence>
<sequence>MTIAPEGPAAAPLRCVAIELTARCQLTCSHCYAESGPTCGHGSMSTGDWRRVITEAAALGAVTVQLIGGEPSLSPGFTGLVGHALDAGLRVRVYTNLYRVRGAHWSLYEHPRVDLACSYYSDEAAEHDRVTGRAGSHTATRANIVEAVRRGIRVEVGIVDLGGGQRVAQARAELEALGVAGVRVDRVRRVGNAAGSVLPSTSALCGRCGDGKAAILPDGTVAPCEIGRFLPGGSVADGTSLASVLASDRWARLRARIPHRAAAPCDPECAPLDDSQCGPVNSGPCGPGADDDGDL</sequence>
<dbReference type="InterPro" id="IPR013785">
    <property type="entry name" value="Aldolase_TIM"/>
</dbReference>
<evidence type="ECO:0000259" key="6">
    <source>
        <dbReference type="Pfam" id="PF04055"/>
    </source>
</evidence>
<dbReference type="OrthoDB" id="9782387at2"/>
<dbReference type="InterPro" id="IPR007197">
    <property type="entry name" value="rSAM"/>
</dbReference>
<protein>
    <submittedName>
        <fullName evidence="7">Radical SAM domain protein</fullName>
    </submittedName>
</protein>
<evidence type="ECO:0000256" key="1">
    <source>
        <dbReference type="ARBA" id="ARBA00022691"/>
    </source>
</evidence>
<dbReference type="Pfam" id="PF04055">
    <property type="entry name" value="Radical_SAM"/>
    <property type="match status" value="1"/>
</dbReference>
<dbReference type="SFLD" id="SFLDG01067">
    <property type="entry name" value="SPASM/twitch_domain_containing"/>
    <property type="match status" value="1"/>
</dbReference>
<dbReference type="GeneID" id="93734582"/>
<keyword evidence="8" id="KW-1185">Reference proteome</keyword>
<dbReference type="Gene3D" id="3.20.20.70">
    <property type="entry name" value="Aldolase class I"/>
    <property type="match status" value="1"/>
</dbReference>
<dbReference type="SFLD" id="SFLDG01216">
    <property type="entry name" value="thioether_bond_formation_requi"/>
    <property type="match status" value="1"/>
</dbReference>
<reference evidence="7 8" key="1">
    <citation type="journal article" date="2010" name="Genome Biol. Evol.">
        <title>The sequence of a 1.8-mb bacterial linear plasmid reveals a rich evolutionary reservoir of secondary metabolic pathways.</title>
        <authorList>
            <person name="Medema M.H."/>
            <person name="Trefzer A."/>
            <person name="Kovalchuk A."/>
            <person name="van den Berg M."/>
            <person name="Mueller U."/>
            <person name="Heijne W."/>
            <person name="Wu L."/>
            <person name="Alam M.T."/>
            <person name="Ronning C.M."/>
            <person name="Nierman W.C."/>
            <person name="Bovenberg R.A.L."/>
            <person name="Breitling R."/>
            <person name="Takano E."/>
        </authorList>
    </citation>
    <scope>NUCLEOTIDE SEQUENCE [LARGE SCALE GENOMIC DNA]</scope>
    <source>
        <strain evidence="8">ATCC 27064 / DSM 738 / JCM 4710 / NBRC 13307 / NCIMB 12785 / NRRL 3585 / VKM Ac-602</strain>
        <plasmid evidence="7">pSCL4</plasmid>
    </source>
</reference>
<dbReference type="InterPro" id="IPR050377">
    <property type="entry name" value="Radical_SAM_PqqE_MftC-like"/>
</dbReference>
<evidence type="ECO:0000256" key="3">
    <source>
        <dbReference type="ARBA" id="ARBA00023004"/>
    </source>
</evidence>
<dbReference type="SUPFAM" id="SSF102114">
    <property type="entry name" value="Radical SAM enzymes"/>
    <property type="match status" value="1"/>
</dbReference>
<accession>D5SM91</accession>
<dbReference type="PANTHER" id="PTHR11228">
    <property type="entry name" value="RADICAL SAM DOMAIN PROTEIN"/>
    <property type="match status" value="1"/>
</dbReference>
<keyword evidence="2" id="KW-0479">Metal-binding</keyword>
<gene>
    <name evidence="7" type="ORF">SCLAV_p1553</name>
</gene>
<dbReference type="AlphaFoldDB" id="D5SM91"/>
<keyword evidence="4" id="KW-0411">Iron-sulfur</keyword>
<dbReference type="eggNOG" id="COG0535">
    <property type="taxonomic scope" value="Bacteria"/>
</dbReference>
<evidence type="ECO:0000256" key="5">
    <source>
        <dbReference type="SAM" id="MobiDB-lite"/>
    </source>
</evidence>
<geneLocation type="plasmid" evidence="7 8">
    <name>pSCL4</name>
</geneLocation>
<proteinExistence type="predicted"/>
<dbReference type="SFLD" id="SFLDS00029">
    <property type="entry name" value="Radical_SAM"/>
    <property type="match status" value="1"/>
</dbReference>
<dbReference type="CDD" id="cd21109">
    <property type="entry name" value="SPASM"/>
    <property type="match status" value="1"/>
</dbReference>
<dbReference type="EMBL" id="CM000914">
    <property type="protein sequence ID" value="EFG05034.2"/>
    <property type="molecule type" value="Genomic_DNA"/>
</dbReference>
<keyword evidence="1" id="KW-0949">S-adenosyl-L-methionine</keyword>
<feature type="domain" description="Radical SAM core" evidence="6">
    <location>
        <begin position="18"/>
        <end position="159"/>
    </location>
</feature>
<keyword evidence="3" id="KW-0408">Iron</keyword>
<dbReference type="GO" id="GO:0046872">
    <property type="term" value="F:metal ion binding"/>
    <property type="evidence" value="ECO:0007669"/>
    <property type="project" value="UniProtKB-KW"/>
</dbReference>
<name>D5SM91_STRCL</name>
<dbReference type="PANTHER" id="PTHR11228:SF7">
    <property type="entry name" value="PQQA PEPTIDE CYCLASE"/>
    <property type="match status" value="1"/>
</dbReference>
<dbReference type="RefSeq" id="WP_003963752.1">
    <property type="nucleotide sequence ID" value="NZ_CM000914.1"/>
</dbReference>
<dbReference type="GO" id="GO:0051536">
    <property type="term" value="F:iron-sulfur cluster binding"/>
    <property type="evidence" value="ECO:0007669"/>
    <property type="project" value="UniProtKB-KW"/>
</dbReference>
<dbReference type="Proteomes" id="UP000002357">
    <property type="component" value="Plasmid pSCL4"/>
</dbReference>
<evidence type="ECO:0000256" key="4">
    <source>
        <dbReference type="ARBA" id="ARBA00023014"/>
    </source>
</evidence>